<sequence length="341" mass="39272">MEKEKSKHADQILQLKTNLNEALEEALRLGSKIDAEEMRQLEITQTLSLFQEENNDLKQSLTGVEHDKSSFNERLDKLSAEKNNLQQELSVKDRKLYEALKSLTHFELKAAKAEQERDRRELELENAQEDVERLKKTTASLERETEELIGQISILQLDSNADSLYQELLDKMKGKDVQHEKDLYALETRLATVTQEKNNLEAVNNEKISALQSSLESIKQQLLKKQRCSDDTSSISSKTSKSHLKQTVVELEDSVGAIKNHYENKIRILQHALDSARKKMEKYERKINDLTTLLEENSSVVDVLHRKLKMKSKHNQSQAQPKRPTVRSSKSEETEVSEVSY</sequence>
<dbReference type="AlphaFoldDB" id="A0A7S2PL54"/>
<proteinExistence type="predicted"/>
<organism evidence="3">
    <name type="scientific">Skeletonema marinoi</name>
    <dbReference type="NCBI Taxonomy" id="267567"/>
    <lineage>
        <taxon>Eukaryota</taxon>
        <taxon>Sar</taxon>
        <taxon>Stramenopiles</taxon>
        <taxon>Ochrophyta</taxon>
        <taxon>Bacillariophyta</taxon>
        <taxon>Coscinodiscophyceae</taxon>
        <taxon>Thalassiosirophycidae</taxon>
        <taxon>Thalassiosirales</taxon>
        <taxon>Skeletonemataceae</taxon>
        <taxon>Skeletonema</taxon>
        <taxon>Skeletonema marinoi-dohrnii complex</taxon>
    </lineage>
</organism>
<evidence type="ECO:0000256" key="2">
    <source>
        <dbReference type="SAM" id="MobiDB-lite"/>
    </source>
</evidence>
<accession>A0A7S2PL54</accession>
<evidence type="ECO:0000256" key="1">
    <source>
        <dbReference type="SAM" id="Coils"/>
    </source>
</evidence>
<evidence type="ECO:0000313" key="3">
    <source>
        <dbReference type="EMBL" id="CAD9603398.1"/>
    </source>
</evidence>
<feature type="coiled-coil region" evidence="1">
    <location>
        <begin position="259"/>
        <end position="300"/>
    </location>
</feature>
<reference evidence="3" key="1">
    <citation type="submission" date="2021-01" db="EMBL/GenBank/DDBJ databases">
        <authorList>
            <person name="Corre E."/>
            <person name="Pelletier E."/>
            <person name="Niang G."/>
            <person name="Scheremetjew M."/>
            <person name="Finn R."/>
            <person name="Kale V."/>
            <person name="Holt S."/>
            <person name="Cochrane G."/>
            <person name="Meng A."/>
            <person name="Brown T."/>
            <person name="Cohen L."/>
        </authorList>
    </citation>
    <scope>NUCLEOTIDE SEQUENCE</scope>
    <source>
        <strain evidence="3">SM1012Den-03</strain>
    </source>
</reference>
<feature type="coiled-coil region" evidence="1">
    <location>
        <begin position="68"/>
        <end position="151"/>
    </location>
</feature>
<keyword evidence="1" id="KW-0175">Coiled coil</keyword>
<name>A0A7S2PL54_9STRA</name>
<protein>
    <submittedName>
        <fullName evidence="3">Uncharacterized protein</fullName>
    </submittedName>
</protein>
<feature type="region of interest" description="Disordered" evidence="2">
    <location>
        <begin position="309"/>
        <end position="341"/>
    </location>
</feature>
<dbReference type="EMBL" id="HBGZ01015595">
    <property type="protein sequence ID" value="CAD9603398.1"/>
    <property type="molecule type" value="Transcribed_RNA"/>
</dbReference>
<gene>
    <name evidence="3" type="ORF">SMAR0320_LOCUS11148</name>
</gene>